<evidence type="ECO:0000256" key="2">
    <source>
        <dbReference type="ARBA" id="ARBA00022475"/>
    </source>
</evidence>
<organism evidence="8 9">
    <name type="scientific">Saccharopolyspora rectivirgula</name>
    <dbReference type="NCBI Taxonomy" id="28042"/>
    <lineage>
        <taxon>Bacteria</taxon>
        <taxon>Bacillati</taxon>
        <taxon>Actinomycetota</taxon>
        <taxon>Actinomycetes</taxon>
        <taxon>Pseudonocardiales</taxon>
        <taxon>Pseudonocardiaceae</taxon>
        <taxon>Saccharopolyspora</taxon>
    </lineage>
</organism>
<dbReference type="AlphaFoldDB" id="A0A073AVH5"/>
<dbReference type="STRING" id="28042.GU90_18265"/>
<feature type="transmembrane region" description="Helical" evidence="6">
    <location>
        <begin position="34"/>
        <end position="54"/>
    </location>
</feature>
<dbReference type="NCBIfam" id="TIGR03954">
    <property type="entry name" value="integ_memb_HG"/>
    <property type="match status" value="1"/>
</dbReference>
<reference evidence="8 9" key="1">
    <citation type="submission" date="2014-06" db="EMBL/GenBank/DDBJ databases">
        <title>Saccharopolyspora rectivirgula DSM-43113 Genome sequencing.</title>
        <authorList>
            <person name="Barrera C."/>
            <person name="Millon L."/>
            <person name="Rognon B."/>
            <person name="Zaugg C."/>
            <person name="Monod M."/>
        </authorList>
    </citation>
    <scope>NUCLEOTIDE SEQUENCE [LARGE SCALE GENOMIC DNA]</scope>
    <source>
        <strain evidence="8 9">DSM 43113</strain>
    </source>
</reference>
<dbReference type="InterPro" id="IPR023845">
    <property type="entry name" value="DUF3817_TM"/>
</dbReference>
<keyword evidence="4 6" id="KW-1133">Transmembrane helix</keyword>
<sequence length="109" mass="12371">MVSVGEAVSWTALLVAMVVKYGFGQPLGVTITGWFHGFMFTAYLVVCLVVFSPLRWRFWELVLAVAASVPPLATLLFEWWANRRGMLSGREADEPTFWAKVRYALRELN</sequence>
<evidence type="ECO:0000256" key="3">
    <source>
        <dbReference type="ARBA" id="ARBA00022692"/>
    </source>
</evidence>
<dbReference type="Proteomes" id="UP000031419">
    <property type="component" value="Unassembled WGS sequence"/>
</dbReference>
<evidence type="ECO:0000256" key="4">
    <source>
        <dbReference type="ARBA" id="ARBA00022989"/>
    </source>
</evidence>
<feature type="transmembrane region" description="Helical" evidence="6">
    <location>
        <begin position="61"/>
        <end position="81"/>
    </location>
</feature>
<evidence type="ECO:0000259" key="7">
    <source>
        <dbReference type="Pfam" id="PF12823"/>
    </source>
</evidence>
<proteinExistence type="predicted"/>
<dbReference type="PANTHER" id="PTHR40077">
    <property type="entry name" value="MEMBRANE PROTEIN-RELATED"/>
    <property type="match status" value="1"/>
</dbReference>
<keyword evidence="2" id="KW-1003">Cell membrane</keyword>
<evidence type="ECO:0000256" key="6">
    <source>
        <dbReference type="SAM" id="Phobius"/>
    </source>
</evidence>
<dbReference type="GO" id="GO:0005886">
    <property type="term" value="C:plasma membrane"/>
    <property type="evidence" value="ECO:0007669"/>
    <property type="project" value="UniProtKB-SubCell"/>
</dbReference>
<keyword evidence="3 6" id="KW-0812">Transmembrane</keyword>
<dbReference type="PANTHER" id="PTHR40077:SF1">
    <property type="entry name" value="MEMBRANE PROTEIN"/>
    <property type="match status" value="1"/>
</dbReference>
<accession>A0A073AVH5</accession>
<evidence type="ECO:0000313" key="9">
    <source>
        <dbReference type="Proteomes" id="UP000031419"/>
    </source>
</evidence>
<evidence type="ECO:0000313" key="8">
    <source>
        <dbReference type="EMBL" id="KEI43072.1"/>
    </source>
</evidence>
<dbReference type="RefSeq" id="WP_029720879.1">
    <property type="nucleotide sequence ID" value="NZ_JAJUIW010000001.1"/>
</dbReference>
<comment type="subcellular location">
    <subcellularLocation>
        <location evidence="1">Cell membrane</location>
        <topology evidence="1">Multi-pass membrane protein</topology>
    </subcellularLocation>
</comment>
<comment type="caution">
    <text evidence="8">The sequence shown here is derived from an EMBL/GenBank/DDBJ whole genome shotgun (WGS) entry which is preliminary data.</text>
</comment>
<name>A0A073AVH5_9PSEU</name>
<dbReference type="EMBL" id="JNVU01000048">
    <property type="protein sequence ID" value="KEI43072.1"/>
    <property type="molecule type" value="Genomic_DNA"/>
</dbReference>
<dbReference type="Pfam" id="PF12823">
    <property type="entry name" value="DUF3817"/>
    <property type="match status" value="1"/>
</dbReference>
<gene>
    <name evidence="8" type="ORF">GU90_18265</name>
</gene>
<feature type="domain" description="DUF3817" evidence="7">
    <location>
        <begin position="2"/>
        <end position="83"/>
    </location>
</feature>
<dbReference type="eggNOG" id="ENOG5032ZYK">
    <property type="taxonomic scope" value="Bacteria"/>
</dbReference>
<keyword evidence="9" id="KW-1185">Reference proteome</keyword>
<keyword evidence="5 6" id="KW-0472">Membrane</keyword>
<evidence type="ECO:0000256" key="1">
    <source>
        <dbReference type="ARBA" id="ARBA00004651"/>
    </source>
</evidence>
<protein>
    <recommendedName>
        <fullName evidence="7">DUF3817 domain-containing protein</fullName>
    </recommendedName>
</protein>
<evidence type="ECO:0000256" key="5">
    <source>
        <dbReference type="ARBA" id="ARBA00023136"/>
    </source>
</evidence>
<dbReference type="OrthoDB" id="3396203at2"/>